<evidence type="ECO:0000313" key="2">
    <source>
        <dbReference type="EMBL" id="ERH17974.1"/>
    </source>
</evidence>
<name>U1Q778_9ACTO</name>
<dbReference type="EMBL" id="AWSD01000238">
    <property type="protein sequence ID" value="ERH17974.1"/>
    <property type="molecule type" value="Genomic_DNA"/>
</dbReference>
<dbReference type="RefSeq" id="WP_021606813.1">
    <property type="nucleotide sequence ID" value="NZ_KE951725.1"/>
</dbReference>
<evidence type="ECO:0000313" key="3">
    <source>
        <dbReference type="Proteomes" id="UP000016498"/>
    </source>
</evidence>
<reference evidence="2 3" key="1">
    <citation type="submission" date="2013-06" db="EMBL/GenBank/DDBJ databases">
        <authorList>
            <person name="Weinstock G."/>
            <person name="Sodergren E."/>
            <person name="Lobos E.A."/>
            <person name="Fulton L."/>
            <person name="Fulton R."/>
            <person name="Courtney L."/>
            <person name="Fronick C."/>
            <person name="O'Laughlin M."/>
            <person name="Godfrey J."/>
            <person name="Wilson R.M."/>
            <person name="Miner T."/>
            <person name="Farmer C."/>
            <person name="Delehaunty K."/>
            <person name="Cordes M."/>
            <person name="Minx P."/>
            <person name="Tomlinson C."/>
            <person name="Chen J."/>
            <person name="Wollam A."/>
            <person name="Pepin K.H."/>
            <person name="Bhonagiri V."/>
            <person name="Zhang X."/>
            <person name="Warren W."/>
            <person name="Mitreva M."/>
            <person name="Mardis E.R."/>
            <person name="Wilson R.K."/>
        </authorList>
    </citation>
    <scope>NUCLEOTIDE SEQUENCE [LARGE SCALE GENOMIC DNA]</scope>
    <source>
        <strain evidence="2 3">F0510</strain>
    </source>
</reference>
<dbReference type="InterPro" id="IPR052345">
    <property type="entry name" value="Rad_response_metalloprotease"/>
</dbReference>
<feature type="domain" description="IrrE N-terminal-like" evidence="1">
    <location>
        <begin position="31"/>
        <end position="141"/>
    </location>
</feature>
<proteinExistence type="predicted"/>
<dbReference type="HOGENOM" id="CLU_1154455_0_0_11"/>
<dbReference type="AlphaFoldDB" id="U1Q778"/>
<accession>U1Q778</accession>
<sequence length="240" mass="26712">MSVPDKWVTPAQVRELLGEGFSQDLANRVEERLGIDIIVLPLEKTGYSLHLGDRRIVVVGATDRWFRSNFTIAHELGHIFSHPVLNDGGRRDEDAANAFAAELLMPETMIRSMSWTDPNPRLIAEHVWKMGVSTQALRARLDYLRPPVSDAVRSILETPTPRLIRESLSSSVASSDDVTERMARSACRRFPQRLLTDLRKAVEAGRAPHASLAWALGVPGEEEPDESSEELSLDLLDGLV</sequence>
<gene>
    <name evidence="2" type="ORF">HMPREF1549_02198</name>
</gene>
<organism evidence="2 3">
    <name type="scientific">Actinomyces johnsonii F0510</name>
    <dbReference type="NCBI Taxonomy" id="1227262"/>
    <lineage>
        <taxon>Bacteria</taxon>
        <taxon>Bacillati</taxon>
        <taxon>Actinomycetota</taxon>
        <taxon>Actinomycetes</taxon>
        <taxon>Actinomycetales</taxon>
        <taxon>Actinomycetaceae</taxon>
        <taxon>Actinomyces</taxon>
    </lineage>
</organism>
<dbReference type="OrthoDB" id="9794834at2"/>
<dbReference type="PANTHER" id="PTHR43236:SF1">
    <property type="entry name" value="BLL7220 PROTEIN"/>
    <property type="match status" value="1"/>
</dbReference>
<dbReference type="Gene3D" id="1.10.10.2910">
    <property type="match status" value="1"/>
</dbReference>
<comment type="caution">
    <text evidence="2">The sequence shown here is derived from an EMBL/GenBank/DDBJ whole genome shotgun (WGS) entry which is preliminary data.</text>
</comment>
<dbReference type="Pfam" id="PF06114">
    <property type="entry name" value="Peptidase_M78"/>
    <property type="match status" value="1"/>
</dbReference>
<protein>
    <recommendedName>
        <fullName evidence="1">IrrE N-terminal-like domain-containing protein</fullName>
    </recommendedName>
</protein>
<dbReference type="Proteomes" id="UP000016498">
    <property type="component" value="Unassembled WGS sequence"/>
</dbReference>
<dbReference type="PANTHER" id="PTHR43236">
    <property type="entry name" value="ANTITOXIN HIGA1"/>
    <property type="match status" value="1"/>
</dbReference>
<dbReference type="InterPro" id="IPR010359">
    <property type="entry name" value="IrrE_HExxH"/>
</dbReference>
<evidence type="ECO:0000259" key="1">
    <source>
        <dbReference type="Pfam" id="PF06114"/>
    </source>
</evidence>